<evidence type="ECO:0000256" key="2">
    <source>
        <dbReference type="ARBA" id="ARBA00022748"/>
    </source>
</evidence>
<dbReference type="PROSITE" id="PS51257">
    <property type="entry name" value="PROKAR_LIPOPROTEIN"/>
    <property type="match status" value="1"/>
</dbReference>
<dbReference type="InterPro" id="IPR050553">
    <property type="entry name" value="Thioredoxin_ResA/DsbE_sf"/>
</dbReference>
<dbReference type="InterPro" id="IPR013766">
    <property type="entry name" value="Thioredoxin_domain"/>
</dbReference>
<dbReference type="Gene3D" id="3.40.30.10">
    <property type="entry name" value="Glutaredoxin"/>
    <property type="match status" value="1"/>
</dbReference>
<keyword evidence="5" id="KW-0175">Coiled coil</keyword>
<dbReference type="PROSITE" id="PS00194">
    <property type="entry name" value="THIOREDOXIN_1"/>
    <property type="match status" value="1"/>
</dbReference>
<dbReference type="PANTHER" id="PTHR42852:SF6">
    <property type="entry name" value="THIOL:DISULFIDE INTERCHANGE PROTEIN DSBE"/>
    <property type="match status" value="1"/>
</dbReference>
<feature type="domain" description="Thioredoxin" evidence="6">
    <location>
        <begin position="231"/>
        <end position="372"/>
    </location>
</feature>
<dbReference type="InterPro" id="IPR036249">
    <property type="entry name" value="Thioredoxin-like_sf"/>
</dbReference>
<dbReference type="EMBL" id="BAABIP010000008">
    <property type="protein sequence ID" value="GAA4764327.1"/>
    <property type="molecule type" value="Genomic_DNA"/>
</dbReference>
<dbReference type="Pfam" id="PF14289">
    <property type="entry name" value="DUF4369"/>
    <property type="match status" value="1"/>
</dbReference>
<organism evidence="7 8">
    <name type="scientific">Flavobacterium hankyongi</name>
    <dbReference type="NCBI Taxonomy" id="1176532"/>
    <lineage>
        <taxon>Bacteria</taxon>
        <taxon>Pseudomonadati</taxon>
        <taxon>Bacteroidota</taxon>
        <taxon>Flavobacteriia</taxon>
        <taxon>Flavobacteriales</taxon>
        <taxon>Flavobacteriaceae</taxon>
        <taxon>Flavobacterium</taxon>
    </lineage>
</organism>
<keyword evidence="2" id="KW-0201">Cytochrome c-type biogenesis</keyword>
<feature type="coiled-coil region" evidence="5">
    <location>
        <begin position="115"/>
        <end position="172"/>
    </location>
</feature>
<evidence type="ECO:0000313" key="7">
    <source>
        <dbReference type="EMBL" id="GAA4764327.1"/>
    </source>
</evidence>
<dbReference type="CDD" id="cd02966">
    <property type="entry name" value="TlpA_like_family"/>
    <property type="match status" value="1"/>
</dbReference>
<evidence type="ECO:0000256" key="1">
    <source>
        <dbReference type="ARBA" id="ARBA00004196"/>
    </source>
</evidence>
<sequence length="372" mass="41610">MKKLALLALTGILFSCNSNGYKISGEIKGLADGTKVFLEKRDLITGITPVDTVKIEKGKFTFEGETKEPAIHGIRFENINGGFAIVVENGNIDAIINKDSLGKAKISGTYNNEELMKYNAEMDKIQKKLNDFQGKNMATMQAAQQKKDTVTIKRLQKEYINLTKEFTVKNEEYIQKNPKSFLSVVLIEGMLNQQDPQVEKVKKYYDSLADEVKMTSPGKKIKEKLDKLKTVEVGQKAPDFSGPTPDGKSISLKQSLGKVTIVDFWASWCTPCRKENPNVVALYNEFHSKGLNIIGVSLDREGESAKWKEAIAKDKLIWNHVSNLKFWDEPIAKQYNIQSIPATFILDKNGIIVAKNLSGAELRAKITELLAK</sequence>
<name>A0ABP8ZSE5_9FLAO</name>
<dbReference type="Proteomes" id="UP001500141">
    <property type="component" value="Unassembled WGS sequence"/>
</dbReference>
<evidence type="ECO:0000313" key="8">
    <source>
        <dbReference type="Proteomes" id="UP001500141"/>
    </source>
</evidence>
<dbReference type="InterPro" id="IPR000866">
    <property type="entry name" value="AhpC/TSA"/>
</dbReference>
<dbReference type="InterPro" id="IPR017937">
    <property type="entry name" value="Thioredoxin_CS"/>
</dbReference>
<dbReference type="InterPro" id="IPR025380">
    <property type="entry name" value="DUF4369"/>
</dbReference>
<evidence type="ECO:0000256" key="3">
    <source>
        <dbReference type="ARBA" id="ARBA00023157"/>
    </source>
</evidence>
<evidence type="ECO:0000259" key="6">
    <source>
        <dbReference type="PROSITE" id="PS51352"/>
    </source>
</evidence>
<dbReference type="PANTHER" id="PTHR42852">
    <property type="entry name" value="THIOL:DISULFIDE INTERCHANGE PROTEIN DSBE"/>
    <property type="match status" value="1"/>
</dbReference>
<protein>
    <recommendedName>
        <fullName evidence="6">Thioredoxin domain-containing protein</fullName>
    </recommendedName>
</protein>
<accession>A0ABP8ZSE5</accession>
<comment type="subcellular location">
    <subcellularLocation>
        <location evidence="1">Cell envelope</location>
    </subcellularLocation>
</comment>
<evidence type="ECO:0000256" key="4">
    <source>
        <dbReference type="ARBA" id="ARBA00023284"/>
    </source>
</evidence>
<dbReference type="Pfam" id="PF00578">
    <property type="entry name" value="AhpC-TSA"/>
    <property type="match status" value="1"/>
</dbReference>
<gene>
    <name evidence="7" type="ORF">GCM10023230_12350</name>
</gene>
<dbReference type="PROSITE" id="PS51352">
    <property type="entry name" value="THIOREDOXIN_2"/>
    <property type="match status" value="1"/>
</dbReference>
<dbReference type="RefSeq" id="WP_264542832.1">
    <property type="nucleotide sequence ID" value="NZ_BAABIP010000008.1"/>
</dbReference>
<proteinExistence type="predicted"/>
<comment type="caution">
    <text evidence="7">The sequence shown here is derived from an EMBL/GenBank/DDBJ whole genome shotgun (WGS) entry which is preliminary data.</text>
</comment>
<keyword evidence="3" id="KW-1015">Disulfide bond</keyword>
<dbReference type="SUPFAM" id="SSF52833">
    <property type="entry name" value="Thioredoxin-like"/>
    <property type="match status" value="1"/>
</dbReference>
<keyword evidence="8" id="KW-1185">Reference proteome</keyword>
<keyword evidence="4" id="KW-0676">Redox-active center</keyword>
<reference evidence="8" key="1">
    <citation type="journal article" date="2019" name="Int. J. Syst. Evol. Microbiol.">
        <title>The Global Catalogue of Microorganisms (GCM) 10K type strain sequencing project: providing services to taxonomists for standard genome sequencing and annotation.</title>
        <authorList>
            <consortium name="The Broad Institute Genomics Platform"/>
            <consortium name="The Broad Institute Genome Sequencing Center for Infectious Disease"/>
            <person name="Wu L."/>
            <person name="Ma J."/>
        </authorList>
    </citation>
    <scope>NUCLEOTIDE SEQUENCE [LARGE SCALE GENOMIC DNA]</scope>
    <source>
        <strain evidence="8">JCM 18198</strain>
    </source>
</reference>
<evidence type="ECO:0000256" key="5">
    <source>
        <dbReference type="SAM" id="Coils"/>
    </source>
</evidence>